<feature type="domain" description="ABC transporter" evidence="6">
    <location>
        <begin position="3"/>
        <end position="234"/>
    </location>
</feature>
<dbReference type="InterPro" id="IPR052156">
    <property type="entry name" value="BCAA_Transport_ATP-bd_LivF"/>
</dbReference>
<evidence type="ECO:0000259" key="6">
    <source>
        <dbReference type="PROSITE" id="PS50893"/>
    </source>
</evidence>
<dbReference type="InterPro" id="IPR027417">
    <property type="entry name" value="P-loop_NTPase"/>
</dbReference>
<comment type="similarity">
    <text evidence="1">Belongs to the ABC transporter superfamily.</text>
</comment>
<dbReference type="RefSeq" id="WP_147105007.1">
    <property type="nucleotide sequence ID" value="NZ_BJVJ01000013.1"/>
</dbReference>
<keyword evidence="3" id="KW-0547">Nucleotide-binding</keyword>
<dbReference type="InterPro" id="IPR017871">
    <property type="entry name" value="ABC_transporter-like_CS"/>
</dbReference>
<dbReference type="GO" id="GO:0016887">
    <property type="term" value="F:ATP hydrolysis activity"/>
    <property type="evidence" value="ECO:0007669"/>
    <property type="project" value="InterPro"/>
</dbReference>
<dbReference type="Gene3D" id="3.40.50.300">
    <property type="entry name" value="P-loop containing nucleotide triphosphate hydrolases"/>
    <property type="match status" value="1"/>
</dbReference>
<dbReference type="CDD" id="cd03224">
    <property type="entry name" value="ABC_TM1139_LivF_branched"/>
    <property type="match status" value="1"/>
</dbReference>
<sequence>MRLEVENLSVGYGDVSVVRGVDLHLEVGEAVCLVGPNGAGKTTTLRGIMGLTKPTSGAVRWDGTDHASKAAWSRAHSGIALVPEGRHVFGPLTVGENLEVAVRAVGGKRIGARIDAAMDRFPRLRERRGQLAGLLSGGEQQMLAIARALVQEPRLLVIDEMSLGLAPVIYEQVGEAVRGLVSDGLGVLMVEQNAALAMSLCSRGYLMSGGEILLGGTVEEMSHEDAVAHLYFGAV</sequence>
<organism evidence="7 8">
    <name type="scientific">Pseudonocardia sulfidoxydans NBRC 16205</name>
    <dbReference type="NCBI Taxonomy" id="1223511"/>
    <lineage>
        <taxon>Bacteria</taxon>
        <taxon>Bacillati</taxon>
        <taxon>Actinomycetota</taxon>
        <taxon>Actinomycetes</taxon>
        <taxon>Pseudonocardiales</taxon>
        <taxon>Pseudonocardiaceae</taxon>
        <taxon>Pseudonocardia</taxon>
    </lineage>
</organism>
<keyword evidence="4 7" id="KW-0067">ATP-binding</keyword>
<gene>
    <name evidence="7" type="ORF">PSU4_18640</name>
</gene>
<keyword evidence="5" id="KW-0029">Amino-acid transport</keyword>
<keyword evidence="8" id="KW-1185">Reference proteome</keyword>
<dbReference type="PANTHER" id="PTHR43820:SF4">
    <property type="entry name" value="HIGH-AFFINITY BRANCHED-CHAIN AMINO ACID TRANSPORT ATP-BINDING PROTEIN LIVF"/>
    <property type="match status" value="1"/>
</dbReference>
<accession>A0A511DDM1</accession>
<keyword evidence="2" id="KW-0813">Transport</keyword>
<dbReference type="EMBL" id="BJVJ01000013">
    <property type="protein sequence ID" value="GEL22910.1"/>
    <property type="molecule type" value="Genomic_DNA"/>
</dbReference>
<dbReference type="GO" id="GO:0015807">
    <property type="term" value="P:L-amino acid transport"/>
    <property type="evidence" value="ECO:0007669"/>
    <property type="project" value="TreeGrafter"/>
</dbReference>
<evidence type="ECO:0000256" key="5">
    <source>
        <dbReference type="ARBA" id="ARBA00022970"/>
    </source>
</evidence>
<evidence type="ECO:0000313" key="7">
    <source>
        <dbReference type="EMBL" id="GEL22910.1"/>
    </source>
</evidence>
<dbReference type="InterPro" id="IPR003439">
    <property type="entry name" value="ABC_transporter-like_ATP-bd"/>
</dbReference>
<proteinExistence type="inferred from homology"/>
<dbReference type="SUPFAM" id="SSF52540">
    <property type="entry name" value="P-loop containing nucleoside triphosphate hydrolases"/>
    <property type="match status" value="1"/>
</dbReference>
<protein>
    <submittedName>
        <fullName evidence="7">ABC transporter ATP-binding protein</fullName>
    </submittedName>
</protein>
<dbReference type="AlphaFoldDB" id="A0A511DDM1"/>
<dbReference type="PROSITE" id="PS50893">
    <property type="entry name" value="ABC_TRANSPORTER_2"/>
    <property type="match status" value="1"/>
</dbReference>
<evidence type="ECO:0000313" key="8">
    <source>
        <dbReference type="Proteomes" id="UP000321685"/>
    </source>
</evidence>
<dbReference type="Proteomes" id="UP000321685">
    <property type="component" value="Unassembled WGS sequence"/>
</dbReference>
<reference evidence="7 8" key="1">
    <citation type="submission" date="2019-07" db="EMBL/GenBank/DDBJ databases">
        <title>Whole genome shotgun sequence of Pseudonocardia sulfidoxydans NBRC 16205.</title>
        <authorList>
            <person name="Hosoyama A."/>
            <person name="Uohara A."/>
            <person name="Ohji S."/>
            <person name="Ichikawa N."/>
        </authorList>
    </citation>
    <scope>NUCLEOTIDE SEQUENCE [LARGE SCALE GENOMIC DNA]</scope>
    <source>
        <strain evidence="7 8">NBRC 16205</strain>
    </source>
</reference>
<evidence type="ECO:0000256" key="1">
    <source>
        <dbReference type="ARBA" id="ARBA00005417"/>
    </source>
</evidence>
<dbReference type="PANTHER" id="PTHR43820">
    <property type="entry name" value="HIGH-AFFINITY BRANCHED-CHAIN AMINO ACID TRANSPORT ATP-BINDING PROTEIN LIVF"/>
    <property type="match status" value="1"/>
</dbReference>
<dbReference type="InterPro" id="IPR003593">
    <property type="entry name" value="AAA+_ATPase"/>
</dbReference>
<evidence type="ECO:0000256" key="2">
    <source>
        <dbReference type="ARBA" id="ARBA00022448"/>
    </source>
</evidence>
<evidence type="ECO:0000256" key="3">
    <source>
        <dbReference type="ARBA" id="ARBA00022741"/>
    </source>
</evidence>
<dbReference type="GO" id="GO:0005524">
    <property type="term" value="F:ATP binding"/>
    <property type="evidence" value="ECO:0007669"/>
    <property type="project" value="UniProtKB-KW"/>
</dbReference>
<comment type="caution">
    <text evidence="7">The sequence shown here is derived from an EMBL/GenBank/DDBJ whole genome shotgun (WGS) entry which is preliminary data.</text>
</comment>
<dbReference type="SMART" id="SM00382">
    <property type="entry name" value="AAA"/>
    <property type="match status" value="1"/>
</dbReference>
<dbReference type="OrthoDB" id="9776369at2"/>
<evidence type="ECO:0000256" key="4">
    <source>
        <dbReference type="ARBA" id="ARBA00022840"/>
    </source>
</evidence>
<dbReference type="Pfam" id="PF00005">
    <property type="entry name" value="ABC_tran"/>
    <property type="match status" value="1"/>
</dbReference>
<name>A0A511DDM1_9PSEU</name>
<dbReference type="PROSITE" id="PS00211">
    <property type="entry name" value="ABC_TRANSPORTER_1"/>
    <property type="match status" value="1"/>
</dbReference>
<dbReference type="GO" id="GO:0015658">
    <property type="term" value="F:branched-chain amino acid transmembrane transporter activity"/>
    <property type="evidence" value="ECO:0007669"/>
    <property type="project" value="TreeGrafter"/>
</dbReference>